<organism evidence="1">
    <name type="scientific">Haptolina ericina</name>
    <dbReference type="NCBI Taxonomy" id="156174"/>
    <lineage>
        <taxon>Eukaryota</taxon>
        <taxon>Haptista</taxon>
        <taxon>Haptophyta</taxon>
        <taxon>Prymnesiophyceae</taxon>
        <taxon>Prymnesiales</taxon>
        <taxon>Prymnesiaceae</taxon>
        <taxon>Haptolina</taxon>
    </lineage>
</organism>
<dbReference type="AlphaFoldDB" id="A0A7S3AZ59"/>
<evidence type="ECO:0000313" key="1">
    <source>
        <dbReference type="EMBL" id="CAE0119802.1"/>
    </source>
</evidence>
<accession>A0A7S3AZ59</accession>
<sequence length="393" mass="41117">MGGAGSKCCGGASTPGKDPADKYLDDIEYKKLKIEGIDSVLEPAFDILATAVNVNNTLWQTVDTVKLVGAVLMGAMEPEIVIKESDVKFLINKEDDASGEKIPVAEMLGGTGAETVTLKSETDYKKVTETPDALAAIEAANAALLSLNNTLKEASMVGVSKSDGNRLKAIVGDVGDDAAQQKQVADAKSAIIGFNNTFFKVKLQLIQMQLKNGLGEAISEMIANIKKLVSDIKPTLKVNLAKIPEGELELIPDLGVSVQKIANTCPKKVKKCLDALFGEKFLTTGDPMSEGGLVATLIDTAKQCAELMSKFNEVKDGITALTSDPSALVEQAKEAGMDPMTAMKFPGKVTANVKQALQTPLILASLFKTIKDVAGELSSGLTGAAGAAADAAP</sequence>
<proteinExistence type="predicted"/>
<dbReference type="EMBL" id="HBHX01036905">
    <property type="protein sequence ID" value="CAE0119802.1"/>
    <property type="molecule type" value="Transcribed_RNA"/>
</dbReference>
<name>A0A7S3AZ59_9EUKA</name>
<reference evidence="1" key="1">
    <citation type="submission" date="2021-01" db="EMBL/GenBank/DDBJ databases">
        <authorList>
            <person name="Corre E."/>
            <person name="Pelletier E."/>
            <person name="Niang G."/>
            <person name="Scheremetjew M."/>
            <person name="Finn R."/>
            <person name="Kale V."/>
            <person name="Holt S."/>
            <person name="Cochrane G."/>
            <person name="Meng A."/>
            <person name="Brown T."/>
            <person name="Cohen L."/>
        </authorList>
    </citation>
    <scope>NUCLEOTIDE SEQUENCE</scope>
    <source>
        <strain evidence="1">CCMP281</strain>
    </source>
</reference>
<gene>
    <name evidence="1" type="ORF">HERI1096_LOCUS20503</name>
</gene>
<protein>
    <submittedName>
        <fullName evidence="1">Uncharacterized protein</fullName>
    </submittedName>
</protein>